<evidence type="ECO:0000313" key="1">
    <source>
        <dbReference type="EMBL" id="TNN11442.1"/>
    </source>
</evidence>
<gene>
    <name evidence="1" type="ORF">EWB00_004604</name>
</gene>
<comment type="caution">
    <text evidence="1">The sequence shown here is derived from an EMBL/GenBank/DDBJ whole genome shotgun (WGS) entry which is preliminary data.</text>
</comment>
<organism evidence="1 2">
    <name type="scientific">Schistosoma japonicum</name>
    <name type="common">Blood fluke</name>
    <dbReference type="NCBI Taxonomy" id="6182"/>
    <lineage>
        <taxon>Eukaryota</taxon>
        <taxon>Metazoa</taxon>
        <taxon>Spiralia</taxon>
        <taxon>Lophotrochozoa</taxon>
        <taxon>Platyhelminthes</taxon>
        <taxon>Trematoda</taxon>
        <taxon>Digenea</taxon>
        <taxon>Strigeidida</taxon>
        <taxon>Schistosomatoidea</taxon>
        <taxon>Schistosomatidae</taxon>
        <taxon>Schistosoma</taxon>
    </lineage>
</organism>
<feature type="non-terminal residue" evidence="1">
    <location>
        <position position="146"/>
    </location>
</feature>
<dbReference type="STRING" id="6182.A0A4Z2D4N0"/>
<feature type="non-terminal residue" evidence="1">
    <location>
        <position position="1"/>
    </location>
</feature>
<evidence type="ECO:0000313" key="2">
    <source>
        <dbReference type="Proteomes" id="UP000311919"/>
    </source>
</evidence>
<sequence>GLYTLLPRYRNMKHAINKKTAAKLSKKRILQSNMKCVKSVEVAYYRLNDLRPFTAIMLMEMGKSMVGILYPDDFSIHNHHLNQKHFQDSAESVPISNVNSQTLLKNSSTSSKQSFTHTINLTKNSIVCKVEVLMRFQNKEYLHLSS</sequence>
<keyword evidence="2" id="KW-1185">Reference proteome</keyword>
<dbReference type="OrthoDB" id="6230101at2759"/>
<accession>A0A4Z2D4N0</accession>
<protein>
    <submittedName>
        <fullName evidence="1">Uncharacterized protein</fullName>
    </submittedName>
</protein>
<dbReference type="Proteomes" id="UP000311919">
    <property type="component" value="Unassembled WGS sequence"/>
</dbReference>
<proteinExistence type="predicted"/>
<dbReference type="EMBL" id="SKCS01000294">
    <property type="protein sequence ID" value="TNN11442.1"/>
    <property type="molecule type" value="Genomic_DNA"/>
</dbReference>
<name>A0A4Z2D4N0_SCHJA</name>
<dbReference type="AlphaFoldDB" id="A0A4Z2D4N0"/>
<reference evidence="1 2" key="1">
    <citation type="submission" date="2019-03" db="EMBL/GenBank/DDBJ databases">
        <title>An improved genome assembly of the fluke Schistosoma japonicum.</title>
        <authorList>
            <person name="Hu W."/>
            <person name="Luo F."/>
            <person name="Yin M."/>
            <person name="Mo X."/>
            <person name="Sun C."/>
            <person name="Wu Q."/>
            <person name="Zhu B."/>
            <person name="Xiang M."/>
            <person name="Wang J."/>
            <person name="Wang Y."/>
            <person name="Zhang T."/>
            <person name="Xu B."/>
            <person name="Zheng H."/>
            <person name="Feng Z."/>
        </authorList>
    </citation>
    <scope>NUCLEOTIDE SEQUENCE [LARGE SCALE GENOMIC DNA]</scope>
    <source>
        <strain evidence="1">HuSjv2</strain>
        <tissue evidence="1">Worms</tissue>
    </source>
</reference>